<dbReference type="EMBL" id="JAUCMX010000017">
    <property type="protein sequence ID" value="KAK3519254.1"/>
    <property type="molecule type" value="Genomic_DNA"/>
</dbReference>
<comment type="caution">
    <text evidence="3">The sequence shown here is derived from an EMBL/GenBank/DDBJ whole genome shotgun (WGS) entry which is preliminary data.</text>
</comment>
<feature type="region of interest" description="Disordered" evidence="1">
    <location>
        <begin position="263"/>
        <end position="297"/>
    </location>
</feature>
<keyword evidence="2" id="KW-0812">Transmembrane</keyword>
<evidence type="ECO:0000256" key="2">
    <source>
        <dbReference type="SAM" id="Phobius"/>
    </source>
</evidence>
<keyword evidence="2" id="KW-1133">Transmembrane helix</keyword>
<organism evidence="3 4">
    <name type="scientific">Hemibagrus guttatus</name>
    <dbReference type="NCBI Taxonomy" id="175788"/>
    <lineage>
        <taxon>Eukaryota</taxon>
        <taxon>Metazoa</taxon>
        <taxon>Chordata</taxon>
        <taxon>Craniata</taxon>
        <taxon>Vertebrata</taxon>
        <taxon>Euteleostomi</taxon>
        <taxon>Actinopterygii</taxon>
        <taxon>Neopterygii</taxon>
        <taxon>Teleostei</taxon>
        <taxon>Ostariophysi</taxon>
        <taxon>Siluriformes</taxon>
        <taxon>Bagridae</taxon>
        <taxon>Hemibagrus</taxon>
    </lineage>
</organism>
<gene>
    <name evidence="3" type="ORF">QTP70_023100</name>
</gene>
<protein>
    <submittedName>
        <fullName evidence="3">Uncharacterized protein</fullName>
    </submittedName>
</protein>
<proteinExistence type="predicted"/>
<evidence type="ECO:0000313" key="4">
    <source>
        <dbReference type="Proteomes" id="UP001274896"/>
    </source>
</evidence>
<reference evidence="3" key="1">
    <citation type="submission" date="2023-06" db="EMBL/GenBank/DDBJ databases">
        <title>Male Hemibagrus guttatus genome.</title>
        <authorList>
            <person name="Bian C."/>
        </authorList>
    </citation>
    <scope>NUCLEOTIDE SEQUENCE</scope>
    <source>
        <strain evidence="3">Male_cb2023</strain>
        <tissue evidence="3">Muscle</tissue>
    </source>
</reference>
<dbReference type="InterPro" id="IPR036397">
    <property type="entry name" value="RNaseH_sf"/>
</dbReference>
<keyword evidence="2" id="KW-0472">Membrane</keyword>
<dbReference type="Gene3D" id="3.30.420.10">
    <property type="entry name" value="Ribonuclease H-like superfamily/Ribonuclease H"/>
    <property type="match status" value="1"/>
</dbReference>
<feature type="transmembrane region" description="Helical" evidence="2">
    <location>
        <begin position="169"/>
        <end position="188"/>
    </location>
</feature>
<feature type="non-terminal residue" evidence="3">
    <location>
        <position position="1"/>
    </location>
</feature>
<evidence type="ECO:0000256" key="1">
    <source>
        <dbReference type="SAM" id="MobiDB-lite"/>
    </source>
</evidence>
<dbReference type="AlphaFoldDB" id="A0AAE0UVF8"/>
<name>A0AAE0UVF8_9TELE</name>
<keyword evidence="4" id="KW-1185">Reference proteome</keyword>
<sequence length="321" mass="35918">MFNHVFRYFGIPEDIVWSLESVLHTHQDSWSQYLGWAEYAQNSLRQPSTGLTPFQCVLSYQPPLFPWSGVHMEVAMLSCNTTAIKDWSFFLSHILPLVNRSAGIVHRGVEEAEAVTVAVVTVALEPASRAPPDSNHTEHVYQYSYSEGDVLVHGGRQSPDREPVPLPKAVLYLLMAALVVVLVAYAIVGHLVKDLLHEFVDWVFGPRSANRRSKIDVSCITAGGNEMRELPRLLETSYTTQNHSGCSSSTKPEELVVNIEEPLHLPDPPHTAHTTHSTHTAHTHTTHTAHSTHPQTVRHFDLIFHDKDGGRMRREHSLGGK</sequence>
<dbReference type="GO" id="GO:0003676">
    <property type="term" value="F:nucleic acid binding"/>
    <property type="evidence" value="ECO:0007669"/>
    <property type="project" value="InterPro"/>
</dbReference>
<evidence type="ECO:0000313" key="3">
    <source>
        <dbReference type="EMBL" id="KAK3519254.1"/>
    </source>
</evidence>
<dbReference type="Proteomes" id="UP001274896">
    <property type="component" value="Unassembled WGS sequence"/>
</dbReference>
<accession>A0AAE0UVF8</accession>